<organism evidence="1 2">
    <name type="scientific">Alkalicoccobacillus porphyridii</name>
    <dbReference type="NCBI Taxonomy" id="2597270"/>
    <lineage>
        <taxon>Bacteria</taxon>
        <taxon>Bacillati</taxon>
        <taxon>Bacillota</taxon>
        <taxon>Bacilli</taxon>
        <taxon>Bacillales</taxon>
        <taxon>Bacillaceae</taxon>
        <taxon>Alkalicoccobacillus</taxon>
    </lineage>
</organism>
<dbReference type="AlphaFoldDB" id="A0A554A2J8"/>
<sequence>MKKILISTTVVLILLASLYLIFREEMDRFNPLVEKEYVYVQLDETPKEEDRRFRYTLTGMNESGESKTVSFTTSAILEEGTYVRVLAKGRYTENYEIVEADDVPIDE</sequence>
<comment type="caution">
    <text evidence="1">The sequence shown here is derived from an EMBL/GenBank/DDBJ whole genome shotgun (WGS) entry which is preliminary data.</text>
</comment>
<protein>
    <submittedName>
        <fullName evidence="1">YxeA family protein</fullName>
    </submittedName>
</protein>
<dbReference type="Pfam" id="PF06486">
    <property type="entry name" value="DUF1093"/>
    <property type="match status" value="1"/>
</dbReference>
<gene>
    <name evidence="1" type="ORF">FN960_05050</name>
</gene>
<dbReference type="Gene3D" id="2.40.50.480">
    <property type="match status" value="1"/>
</dbReference>
<dbReference type="RefSeq" id="WP_143847512.1">
    <property type="nucleotide sequence ID" value="NZ_VLXZ01000002.1"/>
</dbReference>
<dbReference type="Proteomes" id="UP000318521">
    <property type="component" value="Unassembled WGS sequence"/>
</dbReference>
<keyword evidence="2" id="KW-1185">Reference proteome</keyword>
<name>A0A554A2J8_9BACI</name>
<dbReference type="PANTHER" id="PTHR36433:SF2">
    <property type="entry name" value="YXEA FAMILY PROTEIN"/>
    <property type="match status" value="1"/>
</dbReference>
<dbReference type="EMBL" id="VLXZ01000002">
    <property type="protein sequence ID" value="TSB47876.1"/>
    <property type="molecule type" value="Genomic_DNA"/>
</dbReference>
<dbReference type="InterPro" id="IPR036166">
    <property type="entry name" value="YxeA-like_sf"/>
</dbReference>
<evidence type="ECO:0000313" key="2">
    <source>
        <dbReference type="Proteomes" id="UP000318521"/>
    </source>
</evidence>
<dbReference type="OrthoDB" id="2622687at2"/>
<evidence type="ECO:0000313" key="1">
    <source>
        <dbReference type="EMBL" id="TSB47876.1"/>
    </source>
</evidence>
<accession>A0A554A2J8</accession>
<dbReference type="SUPFAM" id="SSF159121">
    <property type="entry name" value="BC4932-like"/>
    <property type="match status" value="1"/>
</dbReference>
<dbReference type="InterPro" id="IPR006542">
    <property type="entry name" value="DUF1093"/>
</dbReference>
<proteinExistence type="predicted"/>
<dbReference type="NCBIfam" id="TIGR01655">
    <property type="entry name" value="yxeA_fam"/>
    <property type="match status" value="1"/>
</dbReference>
<dbReference type="PANTHER" id="PTHR36433">
    <property type="entry name" value="HYPOTHETICAL CYTOSOLIC PROTEIN"/>
    <property type="match status" value="1"/>
</dbReference>
<reference evidence="1 2" key="1">
    <citation type="submission" date="2019-07" db="EMBL/GenBank/DDBJ databases">
        <authorList>
            <person name="Park Y.J."/>
            <person name="Jeong S.E."/>
            <person name="Jung H.S."/>
        </authorList>
    </citation>
    <scope>NUCLEOTIDE SEQUENCE [LARGE SCALE GENOMIC DNA]</scope>
    <source>
        <strain evidence="2">P16(2019)</strain>
    </source>
</reference>